<dbReference type="PANTHER" id="PTHR11804">
    <property type="entry name" value="PROTEASE M3 THIMET OLIGOPEPTIDASE-RELATED"/>
    <property type="match status" value="1"/>
</dbReference>
<dbReference type="STRING" id="1114972.FD35_GL000770"/>
<dbReference type="GO" id="GO:0006518">
    <property type="term" value="P:peptide metabolic process"/>
    <property type="evidence" value="ECO:0007669"/>
    <property type="project" value="TreeGrafter"/>
</dbReference>
<comment type="caution">
    <text evidence="9">The sequence shown here is derived from an EMBL/GenBank/DDBJ whole genome shotgun (WGS) entry which is preliminary data.</text>
</comment>
<gene>
    <name evidence="9" type="ORF">FD35_GL000770</name>
</gene>
<proteinExistence type="inferred from homology"/>
<dbReference type="RefSeq" id="WP_017260968.1">
    <property type="nucleotide sequence ID" value="NZ_AUAW01000014.1"/>
</dbReference>
<dbReference type="AlphaFoldDB" id="A0A0R1RJR5"/>
<evidence type="ECO:0000256" key="5">
    <source>
        <dbReference type="ARBA" id="ARBA00023049"/>
    </source>
</evidence>
<keyword evidence="5 6" id="KW-0482">Metalloprotease</keyword>
<dbReference type="Proteomes" id="UP000051999">
    <property type="component" value="Unassembled WGS sequence"/>
</dbReference>
<dbReference type="GO" id="GO:0046872">
    <property type="term" value="F:metal ion binding"/>
    <property type="evidence" value="ECO:0007669"/>
    <property type="project" value="UniProtKB-UniRule"/>
</dbReference>
<dbReference type="GO" id="GO:0004222">
    <property type="term" value="F:metalloendopeptidase activity"/>
    <property type="evidence" value="ECO:0007669"/>
    <property type="project" value="UniProtKB-UniRule"/>
</dbReference>
<dbReference type="Pfam" id="PF08439">
    <property type="entry name" value="Peptidase_M3_N"/>
    <property type="match status" value="1"/>
</dbReference>
<dbReference type="OrthoDB" id="9766487at2"/>
<dbReference type="PANTHER" id="PTHR11804:SF84">
    <property type="entry name" value="SACCHAROLYSIN"/>
    <property type="match status" value="1"/>
</dbReference>
<comment type="function">
    <text evidence="6">Has oligopeptidase activity and degrades a variety of small bioactive peptides.</text>
</comment>
<comment type="cofactor">
    <cofactor evidence="6">
        <name>Zn(2+)</name>
        <dbReference type="ChEBI" id="CHEBI:29105"/>
    </cofactor>
    <text evidence="6">Binds 1 zinc ion.</text>
</comment>
<dbReference type="GO" id="GO:0006508">
    <property type="term" value="P:proteolysis"/>
    <property type="evidence" value="ECO:0007669"/>
    <property type="project" value="UniProtKB-KW"/>
</dbReference>
<evidence type="ECO:0000256" key="6">
    <source>
        <dbReference type="RuleBase" id="RU368091"/>
    </source>
</evidence>
<keyword evidence="3 6" id="KW-0378">Hydrolase</keyword>
<dbReference type="NCBIfam" id="TIGR00181">
    <property type="entry name" value="pepF"/>
    <property type="match status" value="1"/>
</dbReference>
<keyword evidence="10" id="KW-1185">Reference proteome</keyword>
<dbReference type="PATRIC" id="fig|1114972.6.peg.774"/>
<dbReference type="eggNOG" id="COG1164">
    <property type="taxonomic scope" value="Bacteria"/>
</dbReference>
<evidence type="ECO:0000256" key="4">
    <source>
        <dbReference type="ARBA" id="ARBA00022833"/>
    </source>
</evidence>
<dbReference type="Gene3D" id="1.20.140.70">
    <property type="entry name" value="Oligopeptidase f, N-terminal domain"/>
    <property type="match status" value="1"/>
</dbReference>
<evidence type="ECO:0000256" key="1">
    <source>
        <dbReference type="ARBA" id="ARBA00022670"/>
    </source>
</evidence>
<comment type="similarity">
    <text evidence="6">Belongs to the peptidase M3B family.</text>
</comment>
<dbReference type="InterPro" id="IPR013647">
    <property type="entry name" value="OligopepF_N_dom"/>
</dbReference>
<accession>A0A0R1RJR5</accession>
<dbReference type="EMBL" id="AZFF01000013">
    <property type="protein sequence ID" value="KRL53939.1"/>
    <property type="molecule type" value="Genomic_DNA"/>
</dbReference>
<dbReference type="InterPro" id="IPR045090">
    <property type="entry name" value="Pept_M3A_M3B"/>
</dbReference>
<dbReference type="Pfam" id="PF01432">
    <property type="entry name" value="Peptidase_M3"/>
    <property type="match status" value="1"/>
</dbReference>
<dbReference type="CDD" id="cd09608">
    <property type="entry name" value="M3B_PepF"/>
    <property type="match status" value="1"/>
</dbReference>
<evidence type="ECO:0000313" key="9">
    <source>
        <dbReference type="EMBL" id="KRL53939.1"/>
    </source>
</evidence>
<protein>
    <recommendedName>
        <fullName evidence="6">Oligopeptidase F</fullName>
        <ecNumber evidence="6">3.4.24.-</ecNumber>
    </recommendedName>
</protein>
<evidence type="ECO:0000259" key="8">
    <source>
        <dbReference type="Pfam" id="PF08439"/>
    </source>
</evidence>
<evidence type="ECO:0000256" key="3">
    <source>
        <dbReference type="ARBA" id="ARBA00022801"/>
    </source>
</evidence>
<dbReference type="InterPro" id="IPR042088">
    <property type="entry name" value="OligoPept_F_C"/>
</dbReference>
<sequence length="602" mass="68289">MTEKLATRAEVPDELKWNLKDLYPSDEAFEQAAAAFKEKLKSFGKHEGHVTDSASNLYETFKELTLLINDALRLEVYGQSRNDSDTTNPDGTRLFAEAQSTLITLESSVSFMDSEVSQLSDSRFAAFMCEEPGLKNFQRDIEVNYLRSRGHILPAEQEKILAQTGDMFANGENVFSVLTDADMTLGEIKTNTGKKVELSWATKSIYSESSDRYLRKQADENIRQAYKKLQHTLAATLTAHMKGTVINNRLHHFETAREGELFRNEIPESVYETLVSAVHDHLEGEHQYLRLRKDCLGLKPMYEYDNQVPLAGNPKIKFTYSDSKKIVLEALAVLGDDYLDGLKKEFNEGWIDAAENVGKRAGGYQVDVYGVHPYILLNWSDNYEGLTTLAHESGHAMQSYFSDKNQPSQYTHYLIFTAEIASTTNENLLLSFMLDKYADNKDMKIYLLQKSIHNFIDSVNKQTLYAEFEHDCYQTIESGHPLIAEELSKDYASLRAQYSGPAESATSSEDIHWAWVPHFYYNYYVYQYATSMAISTILADRIYRKVPGALEQYKAFLKAGSSQAPIDLIKQVGVDVTSGQYLDDAFAVLDKRIAELKELLGK</sequence>
<reference evidence="9 10" key="1">
    <citation type="journal article" date="2015" name="Genome Announc.">
        <title>Expanding the biotechnology potential of lactobacilli through comparative genomics of 213 strains and associated genera.</title>
        <authorList>
            <person name="Sun Z."/>
            <person name="Harris H.M."/>
            <person name="McCann A."/>
            <person name="Guo C."/>
            <person name="Argimon S."/>
            <person name="Zhang W."/>
            <person name="Yang X."/>
            <person name="Jeffery I.B."/>
            <person name="Cooney J.C."/>
            <person name="Kagawa T.F."/>
            <person name="Liu W."/>
            <person name="Song Y."/>
            <person name="Salvetti E."/>
            <person name="Wrobel A."/>
            <person name="Rasinkangas P."/>
            <person name="Parkhill J."/>
            <person name="Rea M.C."/>
            <person name="O'Sullivan O."/>
            <person name="Ritari J."/>
            <person name="Douillard F.P."/>
            <person name="Paul Ross R."/>
            <person name="Yang R."/>
            <person name="Briner A.E."/>
            <person name="Felis G.E."/>
            <person name="de Vos W.M."/>
            <person name="Barrangou R."/>
            <person name="Klaenhammer T.R."/>
            <person name="Caufield P.W."/>
            <person name="Cui Y."/>
            <person name="Zhang H."/>
            <person name="O'Toole P.W."/>
        </authorList>
    </citation>
    <scope>NUCLEOTIDE SEQUENCE [LARGE SCALE GENOMIC DNA]</scope>
    <source>
        <strain evidence="9 10">DSM 15814</strain>
    </source>
</reference>
<name>A0A0R1RJR5_9LACO</name>
<evidence type="ECO:0000259" key="7">
    <source>
        <dbReference type="Pfam" id="PF01432"/>
    </source>
</evidence>
<evidence type="ECO:0000313" key="10">
    <source>
        <dbReference type="Proteomes" id="UP000051999"/>
    </source>
</evidence>
<dbReference type="InterPro" id="IPR004438">
    <property type="entry name" value="Peptidase_M3B"/>
</dbReference>
<feature type="domain" description="Peptidase M3A/M3B catalytic" evidence="7">
    <location>
        <begin position="206"/>
        <end position="587"/>
    </location>
</feature>
<keyword evidence="2 6" id="KW-0479">Metal-binding</keyword>
<organism evidence="9 10">
    <name type="scientific">Furfurilactobacillus rossiae DSM 15814</name>
    <dbReference type="NCBI Taxonomy" id="1114972"/>
    <lineage>
        <taxon>Bacteria</taxon>
        <taxon>Bacillati</taxon>
        <taxon>Bacillota</taxon>
        <taxon>Bacilli</taxon>
        <taxon>Lactobacillales</taxon>
        <taxon>Lactobacillaceae</taxon>
        <taxon>Furfurilactobacillus</taxon>
    </lineage>
</organism>
<keyword evidence="1 6" id="KW-0645">Protease</keyword>
<feature type="domain" description="Oligopeptidase F N-terminal" evidence="8">
    <location>
        <begin position="115"/>
        <end position="184"/>
    </location>
</feature>
<dbReference type="Gene3D" id="1.10.287.830">
    <property type="entry name" value="putative peptidase helix hairpin domain like"/>
    <property type="match status" value="1"/>
</dbReference>
<keyword evidence="4 6" id="KW-0862">Zinc</keyword>
<dbReference type="SUPFAM" id="SSF55486">
    <property type="entry name" value="Metalloproteases ('zincins'), catalytic domain"/>
    <property type="match status" value="1"/>
</dbReference>
<dbReference type="InterPro" id="IPR001567">
    <property type="entry name" value="Pept_M3A_M3B_dom"/>
</dbReference>
<dbReference type="Gene3D" id="1.10.1370.20">
    <property type="entry name" value="Oligoendopeptidase f, C-terminal domain"/>
    <property type="match status" value="1"/>
</dbReference>
<dbReference type="EC" id="3.4.24.-" evidence="6"/>
<evidence type="ECO:0000256" key="2">
    <source>
        <dbReference type="ARBA" id="ARBA00022723"/>
    </source>
</evidence>